<dbReference type="AlphaFoldDB" id="A0A0K1JIA5"/>
<gene>
    <name evidence="3" type="ORF">VV02_12110</name>
</gene>
<dbReference type="Proteomes" id="UP000066480">
    <property type="component" value="Chromosome"/>
</dbReference>
<accession>A0A0K1JIA5</accession>
<feature type="domain" description="Microcystin LR degradation protein MlrC C-terminal" evidence="1">
    <location>
        <begin position="296"/>
        <end position="457"/>
    </location>
</feature>
<reference evidence="3 4" key="1">
    <citation type="submission" date="2015-03" db="EMBL/GenBank/DDBJ databases">
        <title>Luteipulveratus halotolerans sp. nov., a novel actinobacterium (Dermacoccaceae) from Sarawak, Malaysia.</title>
        <authorList>
            <person name="Juboi H."/>
            <person name="Basik A."/>
            <person name="Shamsul S.S."/>
            <person name="Arnold P."/>
            <person name="Schmitt E.K."/>
            <person name="Sanglier J.-J."/>
            <person name="Yeo T."/>
        </authorList>
    </citation>
    <scope>NUCLEOTIDE SEQUENCE [LARGE SCALE GENOMIC DNA]</scope>
    <source>
        <strain evidence="3 4">MN07-A0370</strain>
    </source>
</reference>
<sequence>MVQRVIIVGIGTESSGFAPHRTTLADFDVRRGARIMERYPFLGESDALPDRPEVVFVPGVVARALPGGPVDRAAYDTLVTEVCDAVAAGGPWDGVLLDIHGAMLVEGLDDVEADLAGRVRAVAGPDVLVAAAMDLHGQMSRELVELVDLPTCYRTAPHEDEEQTRERAATLLAHCLADGVRPVRAWSRVPVALPGEKTSTRDEPARSIYASLADERRPPGVSETALWVGYAWADEPRTAAAVVSCGMDESAVRAEAGRVAGEWFAARHDFEFCCETGDLQWAVAKALDSGQRPFFVSDSGDNPTAGGSGDVATTLSALLDVTDLVSGRRTAVWSALVDPAGVAAAQVAGVGGPFDTEVGGSFGWPSRVRLVGTVTQVVDEAAVVAVGGLQVVLSSRRRPFHSSADYVAVGIDVDSIDLVVNKIGYLEPDLHQRAAGWVMALTDGPVDQRIEHLRFDRVETPLFPMTDVPADWSPDVEVFRS</sequence>
<dbReference type="Pfam" id="PF07171">
    <property type="entry name" value="MlrC_C"/>
    <property type="match status" value="1"/>
</dbReference>
<dbReference type="STRING" id="571913.VV02_12110"/>
<dbReference type="EMBL" id="CP011112">
    <property type="protein sequence ID" value="AKU16436.1"/>
    <property type="molecule type" value="Genomic_DNA"/>
</dbReference>
<evidence type="ECO:0008006" key="5">
    <source>
        <dbReference type="Google" id="ProtNLM"/>
    </source>
</evidence>
<dbReference type="PIRSF" id="PIRSF012702">
    <property type="entry name" value="UCP012702"/>
    <property type="match status" value="1"/>
</dbReference>
<evidence type="ECO:0000259" key="2">
    <source>
        <dbReference type="Pfam" id="PF07364"/>
    </source>
</evidence>
<dbReference type="InterPro" id="IPR009197">
    <property type="entry name" value="MlrC"/>
</dbReference>
<protein>
    <recommendedName>
        <fullName evidence="5">MlrC</fullName>
    </recommendedName>
</protein>
<proteinExistence type="predicted"/>
<feature type="domain" description="Microcystin LR degradation protein MlrC N-terminal" evidence="2">
    <location>
        <begin position="4"/>
        <end position="286"/>
    </location>
</feature>
<evidence type="ECO:0000259" key="1">
    <source>
        <dbReference type="Pfam" id="PF07171"/>
    </source>
</evidence>
<dbReference type="InterPro" id="IPR010799">
    <property type="entry name" value="MlrC_C"/>
</dbReference>
<dbReference type="PATRIC" id="fig|571913.6.peg.2468"/>
<dbReference type="Pfam" id="PF07364">
    <property type="entry name" value="DUF1485"/>
    <property type="match status" value="1"/>
</dbReference>
<evidence type="ECO:0000313" key="4">
    <source>
        <dbReference type="Proteomes" id="UP000066480"/>
    </source>
</evidence>
<dbReference type="RefSeq" id="WP_052591771.1">
    <property type="nucleotide sequence ID" value="NZ_CP011112.1"/>
</dbReference>
<dbReference type="InterPro" id="IPR015995">
    <property type="entry name" value="MlrC_N"/>
</dbReference>
<keyword evidence="4" id="KW-1185">Reference proteome</keyword>
<name>A0A0K1JIA5_9MICO</name>
<dbReference type="KEGG" id="lmoi:VV02_12110"/>
<organism evidence="3 4">
    <name type="scientific">Luteipulveratus mongoliensis</name>
    <dbReference type="NCBI Taxonomy" id="571913"/>
    <lineage>
        <taxon>Bacteria</taxon>
        <taxon>Bacillati</taxon>
        <taxon>Actinomycetota</taxon>
        <taxon>Actinomycetes</taxon>
        <taxon>Micrococcales</taxon>
        <taxon>Dermacoccaceae</taxon>
        <taxon>Luteipulveratus</taxon>
    </lineage>
</organism>
<dbReference type="OrthoDB" id="9815420at2"/>
<evidence type="ECO:0000313" key="3">
    <source>
        <dbReference type="EMBL" id="AKU16436.1"/>
    </source>
</evidence>